<dbReference type="PROSITE" id="PS00195">
    <property type="entry name" value="GLUTAREDOXIN_1"/>
    <property type="match status" value="1"/>
</dbReference>
<dbReference type="InterPro" id="IPR002109">
    <property type="entry name" value="Glutaredoxin"/>
</dbReference>
<dbReference type="SUPFAM" id="SSF52833">
    <property type="entry name" value="Thioredoxin-like"/>
    <property type="match status" value="1"/>
</dbReference>
<dbReference type="InterPro" id="IPR011767">
    <property type="entry name" value="GLR_AS"/>
</dbReference>
<dbReference type="InterPro" id="IPR036249">
    <property type="entry name" value="Thioredoxin-like_sf"/>
</dbReference>
<dbReference type="Pfam" id="PF00462">
    <property type="entry name" value="Glutaredoxin"/>
    <property type="match status" value="1"/>
</dbReference>
<dbReference type="PANTHER" id="PTHR45694">
    <property type="entry name" value="GLUTAREDOXIN 2"/>
    <property type="match status" value="1"/>
</dbReference>
<dbReference type="GO" id="GO:0015038">
    <property type="term" value="F:glutathione disulfide oxidoreductase activity"/>
    <property type="evidence" value="ECO:0007669"/>
    <property type="project" value="UniProtKB-UniRule"/>
</dbReference>
<accession>A0A1S7LIP8</accession>
<evidence type="ECO:0000313" key="8">
    <source>
        <dbReference type="EMBL" id="CRH06790.1"/>
    </source>
</evidence>
<evidence type="ECO:0000256" key="1">
    <source>
        <dbReference type="ARBA" id="ARBA00007787"/>
    </source>
</evidence>
<evidence type="ECO:0000256" key="5">
    <source>
        <dbReference type="ARBA" id="ARBA00023284"/>
    </source>
</evidence>
<dbReference type="PRINTS" id="PR00160">
    <property type="entry name" value="GLUTAREDOXIN"/>
</dbReference>
<dbReference type="NCBIfam" id="TIGR02181">
    <property type="entry name" value="GRX_bact"/>
    <property type="match status" value="1"/>
</dbReference>
<dbReference type="InterPro" id="IPR011900">
    <property type="entry name" value="GRX_bact"/>
</dbReference>
<dbReference type="CDD" id="cd03418">
    <property type="entry name" value="GRX_GRXb_1_3_like"/>
    <property type="match status" value="1"/>
</dbReference>
<organism evidence="8">
    <name type="scientific">Magnetococcus massalia (strain MO-1)</name>
    <dbReference type="NCBI Taxonomy" id="451514"/>
    <lineage>
        <taxon>Bacteria</taxon>
        <taxon>Pseudomonadati</taxon>
        <taxon>Pseudomonadota</taxon>
        <taxon>Magnetococcia</taxon>
        <taxon>Magnetococcales</taxon>
        <taxon>Magnetococcaceae</taxon>
        <taxon>Magnetococcus</taxon>
    </lineage>
</organism>
<dbReference type="GO" id="GO:0034599">
    <property type="term" value="P:cellular response to oxidative stress"/>
    <property type="evidence" value="ECO:0007669"/>
    <property type="project" value="TreeGrafter"/>
</dbReference>
<keyword evidence="3 6" id="KW-0249">Electron transport</keyword>
<comment type="function">
    <text evidence="6">Has a glutathione-disulfide oxidoreductase activity in the presence of NADPH and glutathione reductase. Reduces low molecular weight disulfides and proteins.</text>
</comment>
<keyword evidence="2 6" id="KW-0813">Transport</keyword>
<evidence type="ECO:0000256" key="3">
    <source>
        <dbReference type="ARBA" id="ARBA00022982"/>
    </source>
</evidence>
<dbReference type="InterPro" id="IPR014025">
    <property type="entry name" value="Glutaredoxin_subgr"/>
</dbReference>
<evidence type="ECO:0000256" key="6">
    <source>
        <dbReference type="RuleBase" id="RU364065"/>
    </source>
</evidence>
<dbReference type="EMBL" id="LO017727">
    <property type="protein sequence ID" value="CRH06790.1"/>
    <property type="molecule type" value="Genomic_DNA"/>
</dbReference>
<dbReference type="PROSITE" id="PS51354">
    <property type="entry name" value="GLUTAREDOXIN_2"/>
    <property type="match status" value="1"/>
</dbReference>
<dbReference type="PANTHER" id="PTHR45694:SF18">
    <property type="entry name" value="GLUTAREDOXIN-1-RELATED"/>
    <property type="match status" value="1"/>
</dbReference>
<name>A0A1S7LIP8_MAGMO</name>
<dbReference type="FunFam" id="3.40.30.10:FF:000018">
    <property type="entry name" value="Glutaredoxin"/>
    <property type="match status" value="1"/>
</dbReference>
<sequence length="86" mass="9722">MADILIYTTTICPFCVRAKMLLKKKGAEFSEINLDKEPSRREEMLKKSGGRRTVPQIFIGDRHVGGCDDLYEMEMDGELDPLLGIS</sequence>
<gene>
    <name evidence="8" type="primary">grxC</name>
    <name evidence="8" type="ORF">MAGMO_2635</name>
</gene>
<evidence type="ECO:0000256" key="2">
    <source>
        <dbReference type="ARBA" id="ARBA00022448"/>
    </source>
</evidence>
<keyword evidence="5 6" id="KW-0676">Redox-active center</keyword>
<dbReference type="Gene3D" id="3.40.30.10">
    <property type="entry name" value="Glutaredoxin"/>
    <property type="match status" value="1"/>
</dbReference>
<comment type="similarity">
    <text evidence="1 6">Belongs to the glutaredoxin family.</text>
</comment>
<evidence type="ECO:0000259" key="7">
    <source>
        <dbReference type="Pfam" id="PF00462"/>
    </source>
</evidence>
<keyword evidence="4" id="KW-1015">Disulfide bond</keyword>
<dbReference type="AlphaFoldDB" id="A0A1S7LIP8"/>
<evidence type="ECO:0000256" key="4">
    <source>
        <dbReference type="ARBA" id="ARBA00023157"/>
    </source>
</evidence>
<dbReference type="GO" id="GO:0045454">
    <property type="term" value="P:cell redox homeostasis"/>
    <property type="evidence" value="ECO:0007669"/>
    <property type="project" value="InterPro"/>
</dbReference>
<keyword evidence="6" id="KW-0963">Cytoplasm</keyword>
<reference evidence="8" key="1">
    <citation type="submission" date="2015-04" db="EMBL/GenBank/DDBJ databases">
        <authorList>
            <person name="Syromyatnikov M.Y."/>
            <person name="Popov V.N."/>
        </authorList>
    </citation>
    <scope>NUCLEOTIDE SEQUENCE</scope>
    <source>
        <strain evidence="8">MO-1</strain>
    </source>
</reference>
<protein>
    <recommendedName>
        <fullName evidence="6">Glutaredoxin</fullName>
    </recommendedName>
</protein>
<proteinExistence type="inferred from homology"/>
<feature type="domain" description="Glutaredoxin" evidence="7">
    <location>
        <begin position="4"/>
        <end position="64"/>
    </location>
</feature>
<dbReference type="GO" id="GO:0005737">
    <property type="term" value="C:cytoplasm"/>
    <property type="evidence" value="ECO:0007669"/>
    <property type="project" value="TreeGrafter"/>
</dbReference>